<gene>
    <name evidence="1" type="ORF">UW63_C0014G0011</name>
</gene>
<evidence type="ECO:0000313" key="1">
    <source>
        <dbReference type="EMBL" id="KKT71539.1"/>
    </source>
</evidence>
<protein>
    <submittedName>
        <fullName evidence="1">Uncharacterized protein</fullName>
    </submittedName>
</protein>
<reference evidence="1 2" key="1">
    <citation type="journal article" date="2015" name="Nature">
        <title>rRNA introns, odd ribosomes, and small enigmatic genomes across a large radiation of phyla.</title>
        <authorList>
            <person name="Brown C.T."/>
            <person name="Hug L.A."/>
            <person name="Thomas B.C."/>
            <person name="Sharon I."/>
            <person name="Castelle C.J."/>
            <person name="Singh A."/>
            <person name="Wilkins M.J."/>
            <person name="Williams K.H."/>
            <person name="Banfield J.F."/>
        </authorList>
    </citation>
    <scope>NUCLEOTIDE SEQUENCE [LARGE SCALE GENOMIC DNA]</scope>
</reference>
<sequence length="182" mass="20379">MLIIPKTPKFLGLSVGRLWNGKCSPDSRLLAFVEIQQTDEGILIRSTTPPLPGYKNPEVLPGTRLENIDAFEKICVFFVEESGQYLEVKLGIGGQYLVLGFDKPLEEVANFSDSNFKTSHQVFKDGRTVNDLVIPFELFPTNLRALNAFFTVGNQILAYHPLVGPEPNLHQPESFPFAKLEE</sequence>
<dbReference type="EMBL" id="LCJB01000014">
    <property type="protein sequence ID" value="KKT71539.1"/>
    <property type="molecule type" value="Genomic_DNA"/>
</dbReference>
<dbReference type="Proteomes" id="UP000034154">
    <property type="component" value="Unassembled WGS sequence"/>
</dbReference>
<dbReference type="PANTHER" id="PTHR31475">
    <property type="entry name" value="UPF0462 PROTEIN"/>
    <property type="match status" value="1"/>
</dbReference>
<evidence type="ECO:0000313" key="2">
    <source>
        <dbReference type="Proteomes" id="UP000034154"/>
    </source>
</evidence>
<organism evidence="1 2">
    <name type="scientific">Candidatus Uhrbacteria bacterium GW2011_GWF2_44_350</name>
    <dbReference type="NCBI Taxonomy" id="1619000"/>
    <lineage>
        <taxon>Bacteria</taxon>
        <taxon>Candidatus Uhriibacteriota</taxon>
    </lineage>
</organism>
<name>A0A0G1MHS0_9BACT</name>
<proteinExistence type="predicted"/>
<dbReference type="PANTHER" id="PTHR31475:SF5">
    <property type="entry name" value="UPF0462 PROTEIN C4ORF33 HOMOLOG"/>
    <property type="match status" value="1"/>
</dbReference>
<dbReference type="AlphaFoldDB" id="A0A0G1MHS0"/>
<accession>A0A0G1MHS0</accession>
<comment type="caution">
    <text evidence="1">The sequence shown here is derived from an EMBL/GenBank/DDBJ whole genome shotgun (WGS) entry which is preliminary data.</text>
</comment>